<dbReference type="Gene3D" id="3.40.50.150">
    <property type="entry name" value="Vaccinia Virus protein VP39"/>
    <property type="match status" value="2"/>
</dbReference>
<reference evidence="9" key="1">
    <citation type="submission" date="2017-04" db="EMBL/GenBank/DDBJ databases">
        <authorList>
            <person name="Varghese N."/>
            <person name="Submissions S."/>
        </authorList>
    </citation>
    <scope>NUCLEOTIDE SEQUENCE [LARGE SCALE GENOMIC DNA]</scope>
</reference>
<dbReference type="InterPro" id="IPR058679">
    <property type="entry name" value="RlmG_N"/>
</dbReference>
<dbReference type="GO" id="GO:0008990">
    <property type="term" value="F:rRNA (guanine-N2-)-methyltransferase activity"/>
    <property type="evidence" value="ECO:0007669"/>
    <property type="project" value="InterPro"/>
</dbReference>
<dbReference type="GO" id="GO:0005737">
    <property type="term" value="C:cytoplasm"/>
    <property type="evidence" value="ECO:0007669"/>
    <property type="project" value="InterPro"/>
</dbReference>
<proteinExistence type="predicted"/>
<dbReference type="PANTHER" id="PTHR47816">
    <property type="entry name" value="RIBOSOMAL RNA SMALL SUBUNIT METHYLTRANSFERASE C"/>
    <property type="match status" value="1"/>
</dbReference>
<evidence type="ECO:0000313" key="8">
    <source>
        <dbReference type="EMBL" id="SMQ69198.1"/>
    </source>
</evidence>
<evidence type="ECO:0000259" key="6">
    <source>
        <dbReference type="Pfam" id="PF05175"/>
    </source>
</evidence>
<gene>
    <name evidence="8" type="ORF">SAMN06297229_1734</name>
</gene>
<dbReference type="RefSeq" id="WP_086434760.1">
    <property type="nucleotide sequence ID" value="NZ_FXWH01000001.1"/>
</dbReference>
<evidence type="ECO:0000256" key="1">
    <source>
        <dbReference type="ARBA" id="ARBA00022490"/>
    </source>
</evidence>
<evidence type="ECO:0000259" key="7">
    <source>
        <dbReference type="Pfam" id="PF26049"/>
    </source>
</evidence>
<keyword evidence="5" id="KW-0949">S-adenosyl-L-methionine</keyword>
<keyword evidence="3 8" id="KW-0489">Methyltransferase</keyword>
<name>A0A1Y6F2T4_9GAMM</name>
<dbReference type="PROSITE" id="PS00092">
    <property type="entry name" value="N6_MTASE"/>
    <property type="match status" value="1"/>
</dbReference>
<feature type="domain" description="Methyltransferase small" evidence="6">
    <location>
        <begin position="213"/>
        <end position="385"/>
    </location>
</feature>
<sequence>MPNHSENRQQKVPTSLQTHSGCWQLLRYPKRKYELLQAWDTADEFMLTAAEDNELAGPVLILNDSFGALALGLHELGGWTMSDSRVSLLGYEQNLQLNTDLITSPALAPLCMTDAIPPAASVVFKIPKSQSLLEYQLQRIAAELPAGTPIFAAAKSKVITPSVRELFQRYLADMKVSLAWKKSRVLGGTLQSPPADATEPALTSVWQVPEFELELSHQPGVFARKQLDIGARLLLDNLPTKAATDVTDLGCGNGVLGLAYARNNPQAKVTWVDESYLAVASVQENIAKNLAPAEGDTRYHAYVDDCLASADTNSADLILCNPPFHQEFSITEHVARQMFTDAKRVLRKGGELRVVGNRHLGYHQFLNTLFDQVEVIASNPKFVVFSAIK</sequence>
<evidence type="ECO:0000313" key="9">
    <source>
        <dbReference type="Proteomes" id="UP000194450"/>
    </source>
</evidence>
<dbReference type="InterPro" id="IPR017237">
    <property type="entry name" value="RLMG"/>
</dbReference>
<dbReference type="InterPro" id="IPR002052">
    <property type="entry name" value="DNA_methylase_N6_adenine_CS"/>
</dbReference>
<feature type="domain" description="RlmG N-terminal" evidence="7">
    <location>
        <begin position="14"/>
        <end position="188"/>
    </location>
</feature>
<evidence type="ECO:0000256" key="4">
    <source>
        <dbReference type="ARBA" id="ARBA00022679"/>
    </source>
</evidence>
<dbReference type="InterPro" id="IPR007848">
    <property type="entry name" value="Small_mtfrase_dom"/>
</dbReference>
<evidence type="ECO:0000256" key="2">
    <source>
        <dbReference type="ARBA" id="ARBA00022552"/>
    </source>
</evidence>
<dbReference type="OrthoDB" id="29650at2"/>
<dbReference type="AlphaFoldDB" id="A0A1Y6F2T4"/>
<dbReference type="Pfam" id="PF05175">
    <property type="entry name" value="MTS"/>
    <property type="match status" value="1"/>
</dbReference>
<keyword evidence="1" id="KW-0963">Cytoplasm</keyword>
<dbReference type="CDD" id="cd02440">
    <property type="entry name" value="AdoMet_MTases"/>
    <property type="match status" value="1"/>
</dbReference>
<dbReference type="EMBL" id="FXWH01000001">
    <property type="protein sequence ID" value="SMQ69198.1"/>
    <property type="molecule type" value="Genomic_DNA"/>
</dbReference>
<dbReference type="Proteomes" id="UP000194450">
    <property type="component" value="Unassembled WGS sequence"/>
</dbReference>
<keyword evidence="4 8" id="KW-0808">Transferase</keyword>
<evidence type="ECO:0000256" key="5">
    <source>
        <dbReference type="ARBA" id="ARBA00022691"/>
    </source>
</evidence>
<organism evidence="8 9">
    <name type="scientific">Pseudidiomarina planktonica</name>
    <dbReference type="NCBI Taxonomy" id="1323738"/>
    <lineage>
        <taxon>Bacteria</taxon>
        <taxon>Pseudomonadati</taxon>
        <taxon>Pseudomonadota</taxon>
        <taxon>Gammaproteobacteria</taxon>
        <taxon>Alteromonadales</taxon>
        <taxon>Idiomarinaceae</taxon>
        <taxon>Pseudidiomarina</taxon>
    </lineage>
</organism>
<dbReference type="Pfam" id="PF26049">
    <property type="entry name" value="RLMG_N"/>
    <property type="match status" value="1"/>
</dbReference>
<dbReference type="GO" id="GO:0003676">
    <property type="term" value="F:nucleic acid binding"/>
    <property type="evidence" value="ECO:0007669"/>
    <property type="project" value="InterPro"/>
</dbReference>
<keyword evidence="2" id="KW-0698">rRNA processing</keyword>
<accession>A0A1Y6F2T4</accession>
<dbReference type="PANTHER" id="PTHR47816:SF5">
    <property type="entry name" value="RIBOSOMAL RNA LARGE SUBUNIT METHYLTRANSFERASE G"/>
    <property type="match status" value="1"/>
</dbReference>
<evidence type="ECO:0000256" key="3">
    <source>
        <dbReference type="ARBA" id="ARBA00022603"/>
    </source>
</evidence>
<protein>
    <submittedName>
        <fullName evidence="8">16S rRNA (Guanine1207-N2)-methyltransferase/23S rRNA (Guanine1835-N2)-methyltransferase</fullName>
    </submittedName>
</protein>
<dbReference type="PIRSF" id="PIRSF037565">
    <property type="entry name" value="RRNA_m2G_Mtase_RsmD_prd"/>
    <property type="match status" value="1"/>
</dbReference>
<dbReference type="InterPro" id="IPR046977">
    <property type="entry name" value="RsmC/RlmG"/>
</dbReference>
<dbReference type="InterPro" id="IPR029063">
    <property type="entry name" value="SAM-dependent_MTases_sf"/>
</dbReference>
<dbReference type="SUPFAM" id="SSF53335">
    <property type="entry name" value="S-adenosyl-L-methionine-dependent methyltransferases"/>
    <property type="match status" value="1"/>
</dbReference>
<keyword evidence="9" id="KW-1185">Reference proteome</keyword>